<protein>
    <submittedName>
        <fullName evidence="1">Uncharacterized protein</fullName>
    </submittedName>
</protein>
<evidence type="ECO:0000313" key="1">
    <source>
        <dbReference type="EMBL" id="JAH95664.1"/>
    </source>
</evidence>
<proteinExistence type="predicted"/>
<name>A0A0E9WZ75_ANGAN</name>
<organism evidence="1">
    <name type="scientific">Anguilla anguilla</name>
    <name type="common">European freshwater eel</name>
    <name type="synonym">Muraena anguilla</name>
    <dbReference type="NCBI Taxonomy" id="7936"/>
    <lineage>
        <taxon>Eukaryota</taxon>
        <taxon>Metazoa</taxon>
        <taxon>Chordata</taxon>
        <taxon>Craniata</taxon>
        <taxon>Vertebrata</taxon>
        <taxon>Euteleostomi</taxon>
        <taxon>Actinopterygii</taxon>
        <taxon>Neopterygii</taxon>
        <taxon>Teleostei</taxon>
        <taxon>Anguilliformes</taxon>
        <taxon>Anguillidae</taxon>
        <taxon>Anguilla</taxon>
    </lineage>
</organism>
<sequence length="63" mass="7539">MGYEPCCIYLKCDIFHIWKYLSSLKQYNFLLYAIASFVTKRRILECQNAWLIHFATRLVCVIS</sequence>
<dbReference type="AlphaFoldDB" id="A0A0E9WZ75"/>
<reference evidence="1" key="2">
    <citation type="journal article" date="2015" name="Fish Shellfish Immunol.">
        <title>Early steps in the European eel (Anguilla anguilla)-Vibrio vulnificus interaction in the gills: Role of the RtxA13 toxin.</title>
        <authorList>
            <person name="Callol A."/>
            <person name="Pajuelo D."/>
            <person name="Ebbesson L."/>
            <person name="Teles M."/>
            <person name="MacKenzie S."/>
            <person name="Amaro C."/>
        </authorList>
    </citation>
    <scope>NUCLEOTIDE SEQUENCE</scope>
</reference>
<dbReference type="EMBL" id="GBXM01012913">
    <property type="protein sequence ID" value="JAH95664.1"/>
    <property type="molecule type" value="Transcribed_RNA"/>
</dbReference>
<reference evidence="1" key="1">
    <citation type="submission" date="2014-11" db="EMBL/GenBank/DDBJ databases">
        <authorList>
            <person name="Amaro Gonzalez C."/>
        </authorList>
    </citation>
    <scope>NUCLEOTIDE SEQUENCE</scope>
</reference>
<accession>A0A0E9WZ75</accession>